<dbReference type="HOGENOM" id="CLU_1686183_0_0_1"/>
<dbReference type="Proteomes" id="UP000019804">
    <property type="component" value="Unassembled WGS sequence"/>
</dbReference>
<evidence type="ECO:0000256" key="1">
    <source>
        <dbReference type="SAM" id="MobiDB-lite"/>
    </source>
</evidence>
<keyword evidence="3" id="KW-1185">Reference proteome</keyword>
<feature type="compositionally biased region" description="Low complexity" evidence="1">
    <location>
        <begin position="39"/>
        <end position="49"/>
    </location>
</feature>
<dbReference type="EMBL" id="KK088439">
    <property type="protein sequence ID" value="EYE92089.1"/>
    <property type="molecule type" value="Genomic_DNA"/>
</dbReference>
<feature type="compositionally biased region" description="Basic and acidic residues" evidence="1">
    <location>
        <begin position="66"/>
        <end position="76"/>
    </location>
</feature>
<dbReference type="RefSeq" id="XP_040635777.1">
    <property type="nucleotide sequence ID" value="XM_040782786.1"/>
</dbReference>
<accession>A0A017S655</accession>
<dbReference type="OrthoDB" id="4508069at2759"/>
<organism evidence="2 3">
    <name type="scientific">Aspergillus ruber (strain CBS 135680)</name>
    <dbReference type="NCBI Taxonomy" id="1388766"/>
    <lineage>
        <taxon>Eukaryota</taxon>
        <taxon>Fungi</taxon>
        <taxon>Dikarya</taxon>
        <taxon>Ascomycota</taxon>
        <taxon>Pezizomycotina</taxon>
        <taxon>Eurotiomycetes</taxon>
        <taxon>Eurotiomycetidae</taxon>
        <taxon>Eurotiales</taxon>
        <taxon>Aspergillaceae</taxon>
        <taxon>Aspergillus</taxon>
        <taxon>Aspergillus subgen. Aspergillus</taxon>
    </lineage>
</organism>
<sequence>MNPFFSSTPAPGYTQLHNQPSSDAEPPSSTWEDVNSLMSPSTQSTNTSSPEPPSIAQDQSTITATKQEHIEQHPPRYNDISGAVIIDWDGSPRFLSPQEEQERQTALENAVREKMLGLPRKTEFAWARPDVSLGDMLPAYEPATPATEKEKGEGVV</sequence>
<gene>
    <name evidence="2" type="ORF">EURHEDRAFT_415798</name>
</gene>
<protein>
    <submittedName>
        <fullName evidence="2">Uncharacterized protein</fullName>
    </submittedName>
</protein>
<feature type="compositionally biased region" description="Polar residues" evidence="1">
    <location>
        <begin position="56"/>
        <end position="65"/>
    </location>
</feature>
<evidence type="ECO:0000313" key="2">
    <source>
        <dbReference type="EMBL" id="EYE92089.1"/>
    </source>
</evidence>
<reference evidence="3" key="1">
    <citation type="journal article" date="2014" name="Nat. Commun.">
        <title>Genomic adaptations of the halophilic Dead Sea filamentous fungus Eurotium rubrum.</title>
        <authorList>
            <person name="Kis-Papo T."/>
            <person name="Weig A.R."/>
            <person name="Riley R."/>
            <person name="Persoh D."/>
            <person name="Salamov A."/>
            <person name="Sun H."/>
            <person name="Lipzen A."/>
            <person name="Wasser S.P."/>
            <person name="Rambold G."/>
            <person name="Grigoriev I.V."/>
            <person name="Nevo E."/>
        </authorList>
    </citation>
    <scope>NUCLEOTIDE SEQUENCE [LARGE SCALE GENOMIC DNA]</scope>
    <source>
        <strain evidence="3">CBS 135680</strain>
    </source>
</reference>
<feature type="region of interest" description="Disordered" evidence="1">
    <location>
        <begin position="1"/>
        <end position="78"/>
    </location>
</feature>
<feature type="compositionally biased region" description="Polar residues" evidence="1">
    <location>
        <begin position="1"/>
        <end position="38"/>
    </location>
</feature>
<dbReference type="GeneID" id="63697910"/>
<proteinExistence type="predicted"/>
<dbReference type="AlphaFoldDB" id="A0A017S655"/>
<evidence type="ECO:0000313" key="3">
    <source>
        <dbReference type="Proteomes" id="UP000019804"/>
    </source>
</evidence>
<name>A0A017S655_ASPRC</name>